<dbReference type="Pfam" id="PF00196">
    <property type="entry name" value="GerE"/>
    <property type="match status" value="1"/>
</dbReference>
<dbReference type="PANTHER" id="PTHR47691:SF3">
    <property type="entry name" value="HTH-TYPE TRANSCRIPTIONAL REGULATOR RV0890C-RELATED"/>
    <property type="match status" value="1"/>
</dbReference>
<evidence type="ECO:0000259" key="1">
    <source>
        <dbReference type="PROSITE" id="PS50043"/>
    </source>
</evidence>
<dbReference type="InterPro" id="IPR036388">
    <property type="entry name" value="WH-like_DNA-bd_sf"/>
</dbReference>
<dbReference type="SUPFAM" id="SSF46894">
    <property type="entry name" value="C-terminal effector domain of the bipartite response regulators"/>
    <property type="match status" value="1"/>
</dbReference>
<dbReference type="SMART" id="SM00421">
    <property type="entry name" value="HTH_LUXR"/>
    <property type="match status" value="1"/>
</dbReference>
<dbReference type="Gene3D" id="1.10.10.10">
    <property type="entry name" value="Winged helix-like DNA-binding domain superfamily/Winged helix DNA-binding domain"/>
    <property type="match status" value="1"/>
</dbReference>
<gene>
    <name evidence="2" type="ORF">GCM10010191_20600</name>
</gene>
<dbReference type="InterPro" id="IPR058852">
    <property type="entry name" value="HTH_77"/>
</dbReference>
<dbReference type="Pfam" id="PF25872">
    <property type="entry name" value="HTH_77"/>
    <property type="match status" value="1"/>
</dbReference>
<keyword evidence="3" id="KW-1185">Reference proteome</keyword>
<dbReference type="PROSITE" id="PS50043">
    <property type="entry name" value="HTH_LUXR_2"/>
    <property type="match status" value="1"/>
</dbReference>
<dbReference type="InterPro" id="IPR011990">
    <property type="entry name" value="TPR-like_helical_dom_sf"/>
</dbReference>
<dbReference type="InterPro" id="IPR027417">
    <property type="entry name" value="P-loop_NTPase"/>
</dbReference>
<dbReference type="SUPFAM" id="SSF48452">
    <property type="entry name" value="TPR-like"/>
    <property type="match status" value="1"/>
</dbReference>
<reference evidence="3" key="1">
    <citation type="journal article" date="2019" name="Int. J. Syst. Evol. Microbiol.">
        <title>The Global Catalogue of Microorganisms (GCM) 10K type strain sequencing project: providing services to taxonomists for standard genome sequencing and annotation.</title>
        <authorList>
            <consortium name="The Broad Institute Genomics Platform"/>
            <consortium name="The Broad Institute Genome Sequencing Center for Infectious Disease"/>
            <person name="Wu L."/>
            <person name="Ma J."/>
        </authorList>
    </citation>
    <scope>NUCLEOTIDE SEQUENCE [LARGE SCALE GENOMIC DNA]</scope>
    <source>
        <strain evidence="3">JCM 3325</strain>
    </source>
</reference>
<dbReference type="Gene3D" id="1.25.40.10">
    <property type="entry name" value="Tetratricopeptide repeat domain"/>
    <property type="match status" value="2"/>
</dbReference>
<sequence>MAERCLADCAAMSDHNLPAQLTTFVGRAAELSAIATALRGARLVTVVGPGGCGKTRLAVEVAGREAERWPDGVWWADLASTGDPLVVQELVAAAGGLLTASASLAGQIQDRRILVCLDNCEHVLGAAAEVAVALVRACPHVTVLATSREPLDVAGETVWRVPPLSGDDAVALFNERSVQAAESEVARAAVRTACARLDGIPLAIELAAAWSGALSAQEILRGLDDRFSLLIRGPRGVAARHQTLAASMAWSHDLLDEADRVLFRRLGVFHGGFTLAAARGVCGRPDEMAVLGGLRRLVDKSLVIADTGGDVTRYRMLETIRRYAVARLDASAELDLIRDRHLDTCLAMIEEAAPLLAQDKDAWRATIEAEQENLRAATEWGLSQDDPERGRALTAALPWLWHLGGRGHEGLVLLHQAIERGPAERTRLQARLLTGLSLVADTTRPFGLEYDAAQAALDIATEVGDAPTACLARLLSAVGVFYQDFDTGWSLAEAAREQARQAGDGFVIDGATALMGIIRHLRDEHEEAVPLLREAVQGLVRRGDRGVASTALAFMASSAVCTGDLLQARELAVEAVRTARPLADYHRIGSAAGVLATVEAAAGRLDAAHAALDPIVRLVADADAPPFVPGLARAKGYLHLQAGRPADAVTWFKREAGRLDGDVESYLTPQTLIGLAAALRSIGDTQAAASAAERALKVAQRIGMPRVVADALEQSAYLADPDQAEDLHHQALALRTDHGLWPSCIDSLEALATFTSSPEAVRLLAACDRARQDMGFPRPPQNHADLRTTAEDKAHDPAWTEGHTLSLQDAIDYARRARGKRGRPSTGWASLTPTEQTVVRLATEGLSNPEIGARLFMSRSTVKTHLSHIYAKLAVANRTELATIASPHLTNR</sequence>
<proteinExistence type="predicted"/>
<protein>
    <submittedName>
        <fullName evidence="2">LuxR C-terminal-related transcriptional regulator</fullName>
    </submittedName>
</protein>
<dbReference type="PANTHER" id="PTHR47691">
    <property type="entry name" value="REGULATOR-RELATED"/>
    <property type="match status" value="1"/>
</dbReference>
<comment type="caution">
    <text evidence="2">The sequence shown here is derived from an EMBL/GenBank/DDBJ whole genome shotgun (WGS) entry which is preliminary data.</text>
</comment>
<dbReference type="InterPro" id="IPR000792">
    <property type="entry name" value="Tscrpt_reg_LuxR_C"/>
</dbReference>
<evidence type="ECO:0000313" key="3">
    <source>
        <dbReference type="Proteomes" id="UP001501231"/>
    </source>
</evidence>
<organism evidence="2 3">
    <name type="scientific">Actinomadura vinacea</name>
    <dbReference type="NCBI Taxonomy" id="115336"/>
    <lineage>
        <taxon>Bacteria</taxon>
        <taxon>Bacillati</taxon>
        <taxon>Actinomycetota</taxon>
        <taxon>Actinomycetes</taxon>
        <taxon>Streptosporangiales</taxon>
        <taxon>Thermomonosporaceae</taxon>
        <taxon>Actinomadura</taxon>
    </lineage>
</organism>
<name>A0ABP5VVR0_9ACTN</name>
<dbReference type="PRINTS" id="PR00038">
    <property type="entry name" value="HTHLUXR"/>
</dbReference>
<dbReference type="PRINTS" id="PR00364">
    <property type="entry name" value="DISEASERSIST"/>
</dbReference>
<dbReference type="PROSITE" id="PS00622">
    <property type="entry name" value="HTH_LUXR_1"/>
    <property type="match status" value="1"/>
</dbReference>
<accession>A0ABP5VVR0</accession>
<feature type="domain" description="HTH luxR-type" evidence="1">
    <location>
        <begin position="824"/>
        <end position="889"/>
    </location>
</feature>
<dbReference type="EMBL" id="BAAARW010000006">
    <property type="protein sequence ID" value="GAA2411372.1"/>
    <property type="molecule type" value="Genomic_DNA"/>
</dbReference>
<dbReference type="CDD" id="cd06170">
    <property type="entry name" value="LuxR_C_like"/>
    <property type="match status" value="1"/>
</dbReference>
<dbReference type="SUPFAM" id="SSF52540">
    <property type="entry name" value="P-loop containing nucleoside triphosphate hydrolases"/>
    <property type="match status" value="1"/>
</dbReference>
<dbReference type="Gene3D" id="3.40.50.300">
    <property type="entry name" value="P-loop containing nucleotide triphosphate hydrolases"/>
    <property type="match status" value="1"/>
</dbReference>
<dbReference type="Proteomes" id="UP001501231">
    <property type="component" value="Unassembled WGS sequence"/>
</dbReference>
<dbReference type="InterPro" id="IPR016032">
    <property type="entry name" value="Sig_transdc_resp-reg_C-effctor"/>
</dbReference>
<evidence type="ECO:0000313" key="2">
    <source>
        <dbReference type="EMBL" id="GAA2411372.1"/>
    </source>
</evidence>